<dbReference type="RefSeq" id="XP_025492066.1">
    <property type="nucleotide sequence ID" value="XM_025635176.1"/>
</dbReference>
<gene>
    <name evidence="2" type="ORF">BO82DRAFT_354329</name>
</gene>
<feature type="non-terminal residue" evidence="2">
    <location>
        <position position="150"/>
    </location>
</feature>
<dbReference type="AlphaFoldDB" id="A0A319C7R9"/>
<organism evidence="2 3">
    <name type="scientific">Aspergillus uvarum CBS 121591</name>
    <dbReference type="NCBI Taxonomy" id="1448315"/>
    <lineage>
        <taxon>Eukaryota</taxon>
        <taxon>Fungi</taxon>
        <taxon>Dikarya</taxon>
        <taxon>Ascomycota</taxon>
        <taxon>Pezizomycotina</taxon>
        <taxon>Eurotiomycetes</taxon>
        <taxon>Eurotiomycetidae</taxon>
        <taxon>Eurotiales</taxon>
        <taxon>Aspergillaceae</taxon>
        <taxon>Aspergillus</taxon>
        <taxon>Aspergillus subgen. Circumdati</taxon>
    </lineage>
</organism>
<sequence>MVGGGDRSASPGIVDRGRPSTSTGKLNAFLHLGFSCVMKKGKKKERKSGNTRARRKTILLGKRPLCCSECTYRPEMLVCFRPRGNSFPRATEQQQLSDKLIGSATGLSPFVPRCSLRASLLSPSPPSLIIPGKEPRFLFDFSDCRVSRGL</sequence>
<evidence type="ECO:0000256" key="1">
    <source>
        <dbReference type="SAM" id="MobiDB-lite"/>
    </source>
</evidence>
<dbReference type="EMBL" id="KZ821699">
    <property type="protein sequence ID" value="PYH81866.1"/>
    <property type="molecule type" value="Genomic_DNA"/>
</dbReference>
<protein>
    <submittedName>
        <fullName evidence="2">Uncharacterized protein</fullName>
    </submittedName>
</protein>
<accession>A0A319C7R9</accession>
<evidence type="ECO:0000313" key="3">
    <source>
        <dbReference type="Proteomes" id="UP000248340"/>
    </source>
</evidence>
<dbReference type="GeneID" id="37137917"/>
<evidence type="ECO:0000313" key="2">
    <source>
        <dbReference type="EMBL" id="PYH81866.1"/>
    </source>
</evidence>
<name>A0A319C7R9_9EURO</name>
<keyword evidence="3" id="KW-1185">Reference proteome</keyword>
<dbReference type="VEuPathDB" id="FungiDB:BO82DRAFT_354329"/>
<proteinExistence type="predicted"/>
<reference evidence="2 3" key="1">
    <citation type="submission" date="2016-12" db="EMBL/GenBank/DDBJ databases">
        <title>The genomes of Aspergillus section Nigri reveals drivers in fungal speciation.</title>
        <authorList>
            <consortium name="DOE Joint Genome Institute"/>
            <person name="Vesth T.C."/>
            <person name="Nybo J."/>
            <person name="Theobald S."/>
            <person name="Brandl J."/>
            <person name="Frisvad J.C."/>
            <person name="Nielsen K.F."/>
            <person name="Lyhne E.K."/>
            <person name="Kogle M.E."/>
            <person name="Kuo A."/>
            <person name="Riley R."/>
            <person name="Clum A."/>
            <person name="Nolan M."/>
            <person name="Lipzen A."/>
            <person name="Salamov A."/>
            <person name="Henrissat B."/>
            <person name="Wiebenga A."/>
            <person name="De Vries R.P."/>
            <person name="Grigoriev I.V."/>
            <person name="Mortensen U.H."/>
            <person name="Andersen M.R."/>
            <person name="Baker S.E."/>
        </authorList>
    </citation>
    <scope>NUCLEOTIDE SEQUENCE [LARGE SCALE GENOMIC DNA]</scope>
    <source>
        <strain evidence="2 3">CBS 121591</strain>
    </source>
</reference>
<dbReference type="Proteomes" id="UP000248340">
    <property type="component" value="Unassembled WGS sequence"/>
</dbReference>
<feature type="region of interest" description="Disordered" evidence="1">
    <location>
        <begin position="1"/>
        <end position="21"/>
    </location>
</feature>